<keyword evidence="1" id="KW-0472">Membrane</keyword>
<name>A0ABP9JW90_9NOCA</name>
<dbReference type="EMBL" id="BAABJM010000001">
    <property type="protein sequence ID" value="GAA5045706.1"/>
    <property type="molecule type" value="Genomic_DNA"/>
</dbReference>
<proteinExistence type="predicted"/>
<comment type="caution">
    <text evidence="2">The sequence shown here is derived from an EMBL/GenBank/DDBJ whole genome shotgun (WGS) entry which is preliminary data.</text>
</comment>
<dbReference type="RefSeq" id="WP_345493861.1">
    <property type="nucleotide sequence ID" value="NZ_BAABJM010000001.1"/>
</dbReference>
<protein>
    <recommendedName>
        <fullName evidence="4">STAS domain-containing protein</fullName>
    </recommendedName>
</protein>
<feature type="transmembrane region" description="Helical" evidence="1">
    <location>
        <begin position="14"/>
        <end position="38"/>
    </location>
</feature>
<keyword evidence="3" id="KW-1185">Reference proteome</keyword>
<organism evidence="2 3">
    <name type="scientific">Nocardia callitridis</name>
    <dbReference type="NCBI Taxonomy" id="648753"/>
    <lineage>
        <taxon>Bacteria</taxon>
        <taxon>Bacillati</taxon>
        <taxon>Actinomycetota</taxon>
        <taxon>Actinomycetes</taxon>
        <taxon>Mycobacteriales</taxon>
        <taxon>Nocardiaceae</taxon>
        <taxon>Nocardia</taxon>
    </lineage>
</organism>
<keyword evidence="1" id="KW-1133">Transmembrane helix</keyword>
<keyword evidence="1" id="KW-0812">Transmembrane</keyword>
<reference evidence="3" key="1">
    <citation type="journal article" date="2019" name="Int. J. Syst. Evol. Microbiol.">
        <title>The Global Catalogue of Microorganisms (GCM) 10K type strain sequencing project: providing services to taxonomists for standard genome sequencing and annotation.</title>
        <authorList>
            <consortium name="The Broad Institute Genomics Platform"/>
            <consortium name="The Broad Institute Genome Sequencing Center for Infectious Disease"/>
            <person name="Wu L."/>
            <person name="Ma J."/>
        </authorList>
    </citation>
    <scope>NUCLEOTIDE SEQUENCE [LARGE SCALE GENOMIC DNA]</scope>
    <source>
        <strain evidence="3">JCM 18298</strain>
    </source>
</reference>
<dbReference type="Proteomes" id="UP001500603">
    <property type="component" value="Unassembled WGS sequence"/>
</dbReference>
<evidence type="ECO:0000256" key="1">
    <source>
        <dbReference type="SAM" id="Phobius"/>
    </source>
</evidence>
<evidence type="ECO:0000313" key="2">
    <source>
        <dbReference type="EMBL" id="GAA5045706.1"/>
    </source>
</evidence>
<accession>A0ABP9JW90</accession>
<gene>
    <name evidence="2" type="ORF">GCM10023318_10370</name>
</gene>
<evidence type="ECO:0000313" key="3">
    <source>
        <dbReference type="Proteomes" id="UP001500603"/>
    </source>
</evidence>
<sequence length="72" mass="8080">MRTNGSPHPDEPDIHLTVSLCGTRFAYAACLTAAMAFLQDHQQRHHSDAVEVRDETTEGLHRLPNERLFLGP</sequence>
<evidence type="ECO:0008006" key="4">
    <source>
        <dbReference type="Google" id="ProtNLM"/>
    </source>
</evidence>